<gene>
    <name evidence="1" type="ORF">SVTN_39405</name>
</gene>
<organism evidence="1 2">
    <name type="scientific">Streptomyces vietnamensis</name>
    <dbReference type="NCBI Taxonomy" id="362257"/>
    <lineage>
        <taxon>Bacteria</taxon>
        <taxon>Bacillati</taxon>
        <taxon>Actinomycetota</taxon>
        <taxon>Actinomycetes</taxon>
        <taxon>Kitasatosporales</taxon>
        <taxon>Streptomycetaceae</taxon>
        <taxon>Streptomyces</taxon>
    </lineage>
</organism>
<dbReference type="Proteomes" id="UP000031774">
    <property type="component" value="Plasmid pSVL1"/>
</dbReference>
<proteinExistence type="predicted"/>
<dbReference type="KEGG" id="svt:SVTN_39405"/>
<geneLocation type="plasmid" evidence="1 2">
    <name>pSVL1</name>
</geneLocation>
<keyword evidence="2" id="KW-1185">Reference proteome</keyword>
<protein>
    <submittedName>
        <fullName evidence="1">Uncharacterized protein</fullName>
    </submittedName>
</protein>
<reference evidence="1 2" key="1">
    <citation type="submission" date="2014-12" db="EMBL/GenBank/DDBJ databases">
        <title>Complete genome sequence of Streptomyces vietnamensis strain GIMV4.0001, a genetic manipulable producer of the benzoisochromanequinone antibiotic granaticin.</title>
        <authorList>
            <person name="Deng M.R."/>
            <person name="Guo J."/>
            <person name="Ma L.Y."/>
            <person name="Feng G.D."/>
            <person name="Mo C.Y."/>
            <person name="Zhu H.H."/>
        </authorList>
    </citation>
    <scope>NUCLEOTIDE SEQUENCE [LARGE SCALE GENOMIC DNA]</scope>
    <source>
        <strain evidence="2">GIMV4.0001</strain>
        <plasmid evidence="1 2">pSVL1</plasmid>
    </source>
</reference>
<name>A0A0B5ICQ5_9ACTN</name>
<sequence>MSTFEWPQVASGEDSAALKRWLAGHGWEVAPTVVMVGARGPAVQVRRIGGPGRAGSPAS</sequence>
<dbReference type="AlphaFoldDB" id="A0A0B5ICQ5"/>
<evidence type="ECO:0000313" key="2">
    <source>
        <dbReference type="Proteomes" id="UP000031774"/>
    </source>
</evidence>
<keyword evidence="1" id="KW-0614">Plasmid</keyword>
<accession>A0A0B5ICQ5</accession>
<dbReference type="EMBL" id="CP010408">
    <property type="protein sequence ID" value="AJF70301.1"/>
    <property type="molecule type" value="Genomic_DNA"/>
</dbReference>
<dbReference type="HOGENOM" id="CLU_2959096_0_0_11"/>
<evidence type="ECO:0000313" key="1">
    <source>
        <dbReference type="EMBL" id="AJF70301.1"/>
    </source>
</evidence>